<keyword evidence="3" id="KW-1003">Cell membrane</keyword>
<feature type="transmembrane region" description="Helical" evidence="7">
    <location>
        <begin position="142"/>
        <end position="165"/>
    </location>
</feature>
<comment type="similarity">
    <text evidence="7">Belongs to the binding-protein-dependent transport system permease family.</text>
</comment>
<dbReference type="EMBL" id="BMHP01000002">
    <property type="protein sequence ID" value="GGD76960.1"/>
    <property type="molecule type" value="Genomic_DNA"/>
</dbReference>
<feature type="domain" description="ABC transmembrane type-1" evidence="8">
    <location>
        <begin position="74"/>
        <end position="265"/>
    </location>
</feature>
<dbReference type="RefSeq" id="WP_188993673.1">
    <property type="nucleotide sequence ID" value="NZ_BMHP01000002.1"/>
</dbReference>
<evidence type="ECO:0000256" key="7">
    <source>
        <dbReference type="RuleBase" id="RU363032"/>
    </source>
</evidence>
<feature type="transmembrane region" description="Helical" evidence="7">
    <location>
        <begin position="73"/>
        <end position="97"/>
    </location>
</feature>
<dbReference type="Proteomes" id="UP000612456">
    <property type="component" value="Unassembled WGS sequence"/>
</dbReference>
<keyword evidence="6 7" id="KW-0472">Membrane</keyword>
<dbReference type="GO" id="GO:0055085">
    <property type="term" value="P:transmembrane transport"/>
    <property type="evidence" value="ECO:0007669"/>
    <property type="project" value="InterPro"/>
</dbReference>
<organism evidence="9 10">
    <name type="scientific">Paenibacillus nasutitermitis</name>
    <dbReference type="NCBI Taxonomy" id="1652958"/>
    <lineage>
        <taxon>Bacteria</taxon>
        <taxon>Bacillati</taxon>
        <taxon>Bacillota</taxon>
        <taxon>Bacilli</taxon>
        <taxon>Bacillales</taxon>
        <taxon>Paenibacillaceae</taxon>
        <taxon>Paenibacillus</taxon>
    </lineage>
</organism>
<comment type="caution">
    <text evidence="9">The sequence shown here is derived from an EMBL/GenBank/DDBJ whole genome shotgun (WGS) entry which is preliminary data.</text>
</comment>
<dbReference type="AlphaFoldDB" id="A0A917DX30"/>
<protein>
    <submittedName>
        <fullName evidence="9">ABC transporter permease</fullName>
    </submittedName>
</protein>
<dbReference type="CDD" id="cd06261">
    <property type="entry name" value="TM_PBP2"/>
    <property type="match status" value="1"/>
</dbReference>
<keyword evidence="10" id="KW-1185">Reference proteome</keyword>
<reference evidence="9" key="2">
    <citation type="submission" date="2020-09" db="EMBL/GenBank/DDBJ databases">
        <authorList>
            <person name="Sun Q."/>
            <person name="Zhou Y."/>
        </authorList>
    </citation>
    <scope>NUCLEOTIDE SEQUENCE</scope>
    <source>
        <strain evidence="9">CGMCC 1.15178</strain>
    </source>
</reference>
<keyword evidence="2 7" id="KW-0813">Transport</keyword>
<evidence type="ECO:0000256" key="1">
    <source>
        <dbReference type="ARBA" id="ARBA00004651"/>
    </source>
</evidence>
<gene>
    <name evidence="9" type="ORF">GCM10010911_38850</name>
</gene>
<evidence type="ECO:0000256" key="5">
    <source>
        <dbReference type="ARBA" id="ARBA00022989"/>
    </source>
</evidence>
<reference evidence="9" key="1">
    <citation type="journal article" date="2014" name="Int. J. Syst. Evol. Microbiol.">
        <title>Complete genome sequence of Corynebacterium casei LMG S-19264T (=DSM 44701T), isolated from a smear-ripened cheese.</title>
        <authorList>
            <consortium name="US DOE Joint Genome Institute (JGI-PGF)"/>
            <person name="Walter F."/>
            <person name="Albersmeier A."/>
            <person name="Kalinowski J."/>
            <person name="Ruckert C."/>
        </authorList>
    </citation>
    <scope>NUCLEOTIDE SEQUENCE</scope>
    <source>
        <strain evidence="9">CGMCC 1.15178</strain>
    </source>
</reference>
<dbReference type="SUPFAM" id="SSF161098">
    <property type="entry name" value="MetI-like"/>
    <property type="match status" value="1"/>
</dbReference>
<name>A0A917DX30_9BACL</name>
<evidence type="ECO:0000256" key="2">
    <source>
        <dbReference type="ARBA" id="ARBA00022448"/>
    </source>
</evidence>
<dbReference type="InterPro" id="IPR035906">
    <property type="entry name" value="MetI-like_sf"/>
</dbReference>
<evidence type="ECO:0000313" key="10">
    <source>
        <dbReference type="Proteomes" id="UP000612456"/>
    </source>
</evidence>
<comment type="subcellular location">
    <subcellularLocation>
        <location evidence="1 7">Cell membrane</location>
        <topology evidence="1 7">Multi-pass membrane protein</topology>
    </subcellularLocation>
</comment>
<proteinExistence type="inferred from homology"/>
<dbReference type="PANTHER" id="PTHR32243:SF18">
    <property type="entry name" value="INNER MEMBRANE ABC TRANSPORTER PERMEASE PROTEIN YCJP"/>
    <property type="match status" value="1"/>
</dbReference>
<feature type="transmembrane region" description="Helical" evidence="7">
    <location>
        <begin position="186"/>
        <end position="208"/>
    </location>
</feature>
<dbReference type="Gene3D" id="1.10.3720.10">
    <property type="entry name" value="MetI-like"/>
    <property type="match status" value="1"/>
</dbReference>
<dbReference type="InterPro" id="IPR050901">
    <property type="entry name" value="BP-dep_ABC_trans_perm"/>
</dbReference>
<feature type="transmembrane region" description="Helical" evidence="7">
    <location>
        <begin position="109"/>
        <end position="130"/>
    </location>
</feature>
<evidence type="ECO:0000256" key="6">
    <source>
        <dbReference type="ARBA" id="ARBA00023136"/>
    </source>
</evidence>
<keyword evidence="4 7" id="KW-0812">Transmembrane</keyword>
<keyword evidence="5 7" id="KW-1133">Transmembrane helix</keyword>
<dbReference type="InterPro" id="IPR000515">
    <property type="entry name" value="MetI-like"/>
</dbReference>
<dbReference type="PANTHER" id="PTHR32243">
    <property type="entry name" value="MALTOSE TRANSPORT SYSTEM PERMEASE-RELATED"/>
    <property type="match status" value="1"/>
</dbReference>
<dbReference type="Pfam" id="PF00528">
    <property type="entry name" value="BPD_transp_1"/>
    <property type="match status" value="1"/>
</dbReference>
<dbReference type="PROSITE" id="PS50928">
    <property type="entry name" value="ABC_TM1"/>
    <property type="match status" value="1"/>
</dbReference>
<accession>A0A917DX30</accession>
<evidence type="ECO:0000256" key="4">
    <source>
        <dbReference type="ARBA" id="ARBA00022692"/>
    </source>
</evidence>
<feature type="transmembrane region" description="Helical" evidence="7">
    <location>
        <begin position="12"/>
        <end position="34"/>
    </location>
</feature>
<feature type="transmembrane region" description="Helical" evidence="7">
    <location>
        <begin position="247"/>
        <end position="265"/>
    </location>
</feature>
<evidence type="ECO:0000256" key="3">
    <source>
        <dbReference type="ARBA" id="ARBA00022475"/>
    </source>
</evidence>
<dbReference type="GO" id="GO:0005886">
    <property type="term" value="C:plasma membrane"/>
    <property type="evidence" value="ECO:0007669"/>
    <property type="project" value="UniProtKB-SubCell"/>
</dbReference>
<evidence type="ECO:0000313" key="9">
    <source>
        <dbReference type="EMBL" id="GGD76960.1"/>
    </source>
</evidence>
<evidence type="ECO:0000259" key="8">
    <source>
        <dbReference type="PROSITE" id="PS50928"/>
    </source>
</evidence>
<sequence>MAGTRTRSLTGNIVAYALLIVASLMVLVPVFWMISTALKTPEDTFATPPQWIPAHPTLEAFRNIWNDYPFGHYFANSLIVVFASTFISIIFSTLAGYGTSRFQFKGKGFYLTFLLVTQMFPAIMLLIPFYNIMTQVGLVNTLFGLVITYITFTIPVCSWMMLGYFDSISKEIDQAASIDGCGPFRTFWNIILPLILPGIVATAIYSFVMGWNEYMFAMILMSDENLKTVPVGVGQLVTQNKIEWNDMMAASLVATVPVSIIFIFLQKYMIKSLTAGSIK</sequence>